<gene>
    <name evidence="1" type="ORF">BDQ12DRAFT_689816</name>
</gene>
<accession>A0A5C3LNP3</accession>
<dbReference type="AlphaFoldDB" id="A0A5C3LNP3"/>
<evidence type="ECO:0000313" key="1">
    <source>
        <dbReference type="EMBL" id="TFK34415.1"/>
    </source>
</evidence>
<keyword evidence="2" id="KW-1185">Reference proteome</keyword>
<sequence length="68" mass="7608">MLLALQGWLFLRQPEASPMFPRGRGFLPTLACVGEAWCTGVALHPFRRRRTCLGSLRLSDSYGVAFPQ</sequence>
<dbReference type="Proteomes" id="UP000308652">
    <property type="component" value="Unassembled WGS sequence"/>
</dbReference>
<organism evidence="1 2">
    <name type="scientific">Crucibulum laeve</name>
    <dbReference type="NCBI Taxonomy" id="68775"/>
    <lineage>
        <taxon>Eukaryota</taxon>
        <taxon>Fungi</taxon>
        <taxon>Dikarya</taxon>
        <taxon>Basidiomycota</taxon>
        <taxon>Agaricomycotina</taxon>
        <taxon>Agaricomycetes</taxon>
        <taxon>Agaricomycetidae</taxon>
        <taxon>Agaricales</taxon>
        <taxon>Agaricineae</taxon>
        <taxon>Nidulariaceae</taxon>
        <taxon>Crucibulum</taxon>
    </lineage>
</organism>
<protein>
    <submittedName>
        <fullName evidence="1">Uncharacterized protein</fullName>
    </submittedName>
</protein>
<name>A0A5C3LNP3_9AGAR</name>
<dbReference type="EMBL" id="ML213632">
    <property type="protein sequence ID" value="TFK34415.1"/>
    <property type="molecule type" value="Genomic_DNA"/>
</dbReference>
<evidence type="ECO:0000313" key="2">
    <source>
        <dbReference type="Proteomes" id="UP000308652"/>
    </source>
</evidence>
<proteinExistence type="predicted"/>
<reference evidence="1 2" key="1">
    <citation type="journal article" date="2019" name="Nat. Ecol. Evol.">
        <title>Megaphylogeny resolves global patterns of mushroom evolution.</title>
        <authorList>
            <person name="Varga T."/>
            <person name="Krizsan K."/>
            <person name="Foldi C."/>
            <person name="Dima B."/>
            <person name="Sanchez-Garcia M."/>
            <person name="Sanchez-Ramirez S."/>
            <person name="Szollosi G.J."/>
            <person name="Szarkandi J.G."/>
            <person name="Papp V."/>
            <person name="Albert L."/>
            <person name="Andreopoulos W."/>
            <person name="Angelini C."/>
            <person name="Antonin V."/>
            <person name="Barry K.W."/>
            <person name="Bougher N.L."/>
            <person name="Buchanan P."/>
            <person name="Buyck B."/>
            <person name="Bense V."/>
            <person name="Catcheside P."/>
            <person name="Chovatia M."/>
            <person name="Cooper J."/>
            <person name="Damon W."/>
            <person name="Desjardin D."/>
            <person name="Finy P."/>
            <person name="Geml J."/>
            <person name="Haridas S."/>
            <person name="Hughes K."/>
            <person name="Justo A."/>
            <person name="Karasinski D."/>
            <person name="Kautmanova I."/>
            <person name="Kiss B."/>
            <person name="Kocsube S."/>
            <person name="Kotiranta H."/>
            <person name="LaButti K.M."/>
            <person name="Lechner B.E."/>
            <person name="Liimatainen K."/>
            <person name="Lipzen A."/>
            <person name="Lukacs Z."/>
            <person name="Mihaltcheva S."/>
            <person name="Morgado L.N."/>
            <person name="Niskanen T."/>
            <person name="Noordeloos M.E."/>
            <person name="Ohm R.A."/>
            <person name="Ortiz-Santana B."/>
            <person name="Ovrebo C."/>
            <person name="Racz N."/>
            <person name="Riley R."/>
            <person name="Savchenko A."/>
            <person name="Shiryaev A."/>
            <person name="Soop K."/>
            <person name="Spirin V."/>
            <person name="Szebenyi C."/>
            <person name="Tomsovsky M."/>
            <person name="Tulloss R.E."/>
            <person name="Uehling J."/>
            <person name="Grigoriev I.V."/>
            <person name="Vagvolgyi C."/>
            <person name="Papp T."/>
            <person name="Martin F.M."/>
            <person name="Miettinen O."/>
            <person name="Hibbett D.S."/>
            <person name="Nagy L.G."/>
        </authorList>
    </citation>
    <scope>NUCLEOTIDE SEQUENCE [LARGE SCALE GENOMIC DNA]</scope>
    <source>
        <strain evidence="1 2">CBS 166.37</strain>
    </source>
</reference>